<dbReference type="SUPFAM" id="SSF143100">
    <property type="entry name" value="TTHA1013/TTHA0281-like"/>
    <property type="match status" value="1"/>
</dbReference>
<protein>
    <submittedName>
        <fullName evidence="1">Predicted nuclease of the RNAse H fold, HicB family</fullName>
    </submittedName>
</protein>
<dbReference type="Gene3D" id="3.30.160.250">
    <property type="match status" value="1"/>
</dbReference>
<keyword evidence="2" id="KW-1185">Reference proteome</keyword>
<organism evidence="1 2">
    <name type="scientific">Caenispirillum bisanense</name>
    <dbReference type="NCBI Taxonomy" id="414052"/>
    <lineage>
        <taxon>Bacteria</taxon>
        <taxon>Pseudomonadati</taxon>
        <taxon>Pseudomonadota</taxon>
        <taxon>Alphaproteobacteria</taxon>
        <taxon>Rhodospirillales</taxon>
        <taxon>Novispirillaceae</taxon>
        <taxon>Caenispirillum</taxon>
    </lineage>
</organism>
<gene>
    <name evidence="1" type="ORF">SAMN05421508_11616</name>
</gene>
<dbReference type="InterPro" id="IPR035069">
    <property type="entry name" value="TTHA1013/TTHA0281-like"/>
</dbReference>
<reference evidence="1 2" key="1">
    <citation type="submission" date="2017-09" db="EMBL/GenBank/DDBJ databases">
        <authorList>
            <person name="Ehlers B."/>
            <person name="Leendertz F.H."/>
        </authorList>
    </citation>
    <scope>NUCLEOTIDE SEQUENCE [LARGE SCALE GENOMIC DNA]</scope>
    <source>
        <strain evidence="1 2">USBA 140</strain>
    </source>
</reference>
<dbReference type="EMBL" id="OCNJ01000016">
    <property type="protein sequence ID" value="SOE01097.1"/>
    <property type="molecule type" value="Genomic_DNA"/>
</dbReference>
<name>A0A286H010_9PROT</name>
<accession>A0A286H010</accession>
<proteinExistence type="predicted"/>
<dbReference type="AlphaFoldDB" id="A0A286H010"/>
<dbReference type="Proteomes" id="UP000219621">
    <property type="component" value="Unassembled WGS sequence"/>
</dbReference>
<evidence type="ECO:0000313" key="2">
    <source>
        <dbReference type="Proteomes" id="UP000219621"/>
    </source>
</evidence>
<sequence>MKGYITIVRRDRDDGYQAEILGVPGCKCTAPTVDEALHAANQTLRRRAEEFQERGVDLPEPRPSHHLISESAKHAAVAGACLREPKLSA</sequence>
<dbReference type="RefSeq" id="WP_097281502.1">
    <property type="nucleotide sequence ID" value="NZ_OCNJ01000016.1"/>
</dbReference>
<evidence type="ECO:0000313" key="1">
    <source>
        <dbReference type="EMBL" id="SOE01097.1"/>
    </source>
</evidence>
<dbReference type="OrthoDB" id="7360299at2"/>